<feature type="transmembrane region" description="Helical" evidence="10">
    <location>
        <begin position="81"/>
        <end position="106"/>
    </location>
</feature>
<keyword evidence="5" id="KW-0677">Repeat</keyword>
<feature type="transmembrane region" description="Helical" evidence="10">
    <location>
        <begin position="118"/>
        <end position="142"/>
    </location>
</feature>
<feature type="transmembrane region" description="Helical" evidence="10">
    <location>
        <begin position="888"/>
        <end position="909"/>
    </location>
</feature>
<keyword evidence="4 10" id="KW-0812">Transmembrane</keyword>
<sequence>MTKVKFNFLNRFTHSWATPIIKKAAKDDLANDDFPELTDSYEQMTAQSAPFFHELKLYLDGVSPKPPSLYWHLFKIYRKEILSITILKLISMLVSGFKPLLIGQFISFLDPTAPHEYWFNSISIVLGLLLLTSVCIPTIDSFTNGIDGRFRARFYMYFYTMMYEKILRLSANSRIKFETGNLINMFDRDSFRVIQGLTIMNTCVFPIVQITTNLIFLQSLIGLTALFTGICYFTLLVPVIFLQMKLQKLSTTVHILQDSRLNILEEVFKNIKKIKLSNIQDYFYSIVKRNLDKEMGIWHKLYIVNRLCNTVMGSFTTILSCSTFVIYSILGNTMNPHIIFPTYLYLDSIAGQFQHLRRVFGSSLDTYEGYAIVTDILHSEERPEQIITDRDSSNAIVLKKVTWKWCDPVYVKKLHDHELKKKRYIREKKDEFTEKENLNTFELKGVNVVIKKGERIGIVGAVGAGKSTLFNGLTRELIPKDGKMEINGTIAYFTQEHWIMMDSMKTNITFGKELDYEKLERIVKACCLVKDINSFEDGINSMLGESGINLSGGQKARVSLARCIYSEADIYLLDDPLAALDAYVGRQVFERAVKGELAGKTVLLSTHQLQYMNQMDKIIVLDKGQVVEFGTFDELKNTENGIFKNMIENHKYDDIEEFAGVEEEELLYPLSEIQQKPRELIKEDSKKTGDIKWHLYTKLFDGITSNLWFISMGWFVWSNDSSRDMFYIGILSASTGLRLLVFYSVTFGWFIGGINNHKYFYSKMTTSVLNAPQYFFEENPIGRVLSRFSTDLRIFNHVMFDSMQQIVTGSLSFIGKNVLVCLASPYLIVLLMFVYSIIWTIRGVFESAIVRITRSMLVSLYQSRGCERNDNNHQFSKYFNLLQNESWYQFRVSIINLLISFGIIGAAMLSNTKSTIFSSLVALALTQSETCSAQLLDLVRSIAQNKSQMNSFERVLEYCEEIDQEPAKTLDTDPKEWPIQGEIQIADLTMAYHSKPEVDVLKNINLSIKAGEKIGVVGRTGSGKSTLAMAFFRIMEPKSGTIIIDGTDITKIGISTLRSNLFIISQEANVFTGTIRYNLSLDTQYSDEELWEALHLVGLKEYVSQLPDKLDHQLVDNGSNLSVGQGQLLCLARAIAKKPKVLILDEASSSIDGEADKKLQQVLRKELVDTTIISIAHRLNTIADFDRVMVLDQGELVEFDSPFNLLSDQGSEFSKLVDASGSANSVAIREIAEHKHRSNKA</sequence>
<feature type="transmembrane region" description="Helical" evidence="10">
    <location>
        <begin position="737"/>
        <end position="754"/>
    </location>
</feature>
<name>A0AAD5Y4L5_9FUNG</name>
<evidence type="ECO:0000256" key="8">
    <source>
        <dbReference type="ARBA" id="ARBA00022989"/>
    </source>
</evidence>
<dbReference type="PROSITE" id="PS50893">
    <property type="entry name" value="ABC_TRANSPORTER_2"/>
    <property type="match status" value="2"/>
</dbReference>
<dbReference type="GO" id="GO:0005524">
    <property type="term" value="F:ATP binding"/>
    <property type="evidence" value="ECO:0007669"/>
    <property type="project" value="UniProtKB-KW"/>
</dbReference>
<dbReference type="SMART" id="SM00382">
    <property type="entry name" value="AAA"/>
    <property type="match status" value="2"/>
</dbReference>
<protein>
    <submittedName>
        <fullName evidence="13">Canalicular multispecific organic anion transporter 2</fullName>
    </submittedName>
</protein>
<evidence type="ECO:0000313" key="14">
    <source>
        <dbReference type="Proteomes" id="UP001210925"/>
    </source>
</evidence>
<dbReference type="Proteomes" id="UP001210925">
    <property type="component" value="Unassembled WGS sequence"/>
</dbReference>
<dbReference type="EMBL" id="JADGKB010000162">
    <property type="protein sequence ID" value="KAJ3251911.1"/>
    <property type="molecule type" value="Genomic_DNA"/>
</dbReference>
<dbReference type="InterPro" id="IPR011527">
    <property type="entry name" value="ABC1_TM_dom"/>
</dbReference>
<proteinExistence type="inferred from homology"/>
<dbReference type="GO" id="GO:0016887">
    <property type="term" value="F:ATP hydrolysis activity"/>
    <property type="evidence" value="ECO:0007669"/>
    <property type="project" value="InterPro"/>
</dbReference>
<dbReference type="Pfam" id="PF00005">
    <property type="entry name" value="ABC_tran"/>
    <property type="match status" value="2"/>
</dbReference>
<dbReference type="InterPro" id="IPR003593">
    <property type="entry name" value="AAA+_ATPase"/>
</dbReference>
<comment type="caution">
    <text evidence="13">The sequence shown here is derived from an EMBL/GenBank/DDBJ whole genome shotgun (WGS) entry which is preliminary data.</text>
</comment>
<evidence type="ECO:0000256" key="9">
    <source>
        <dbReference type="ARBA" id="ARBA00023136"/>
    </source>
</evidence>
<dbReference type="FunFam" id="3.40.50.300:FF:000610">
    <property type="entry name" value="Multidrug resistance-associated ABC transporter"/>
    <property type="match status" value="1"/>
</dbReference>
<reference evidence="13" key="1">
    <citation type="submission" date="2020-05" db="EMBL/GenBank/DDBJ databases">
        <title>Phylogenomic resolution of chytrid fungi.</title>
        <authorList>
            <person name="Stajich J.E."/>
            <person name="Amses K."/>
            <person name="Simmons R."/>
            <person name="Seto K."/>
            <person name="Myers J."/>
            <person name="Bonds A."/>
            <person name="Quandt C.A."/>
            <person name="Barry K."/>
            <person name="Liu P."/>
            <person name="Grigoriev I."/>
            <person name="Longcore J.E."/>
            <person name="James T.Y."/>
        </authorList>
    </citation>
    <scope>NUCLEOTIDE SEQUENCE</scope>
    <source>
        <strain evidence="13">PLAUS21</strain>
    </source>
</reference>
<feature type="domain" description="ABC transmembrane type-1" evidence="12">
    <location>
        <begin position="715"/>
        <end position="860"/>
    </location>
</feature>
<dbReference type="InterPro" id="IPR036640">
    <property type="entry name" value="ABC1_TM_sf"/>
</dbReference>
<dbReference type="PANTHER" id="PTHR24223">
    <property type="entry name" value="ATP-BINDING CASSETTE SUB-FAMILY C"/>
    <property type="match status" value="1"/>
</dbReference>
<dbReference type="FunFam" id="3.40.50.300:FF:000997">
    <property type="entry name" value="Multidrug resistance-associated protein 1"/>
    <property type="match status" value="1"/>
</dbReference>
<keyword evidence="6" id="KW-0547">Nucleotide-binding</keyword>
<dbReference type="InterPro" id="IPR050173">
    <property type="entry name" value="ABC_transporter_C-like"/>
</dbReference>
<dbReference type="PROSITE" id="PS00211">
    <property type="entry name" value="ABC_TRANSPORTER_1"/>
    <property type="match status" value="1"/>
</dbReference>
<dbReference type="InterPro" id="IPR017871">
    <property type="entry name" value="ABC_transporter-like_CS"/>
</dbReference>
<dbReference type="CDD" id="cd03250">
    <property type="entry name" value="ABCC_MRP_domain1"/>
    <property type="match status" value="1"/>
</dbReference>
<dbReference type="CDD" id="cd03244">
    <property type="entry name" value="ABCC_MRP_domain2"/>
    <property type="match status" value="1"/>
</dbReference>
<keyword evidence="3" id="KW-0813">Transport</keyword>
<dbReference type="Pfam" id="PF00664">
    <property type="entry name" value="ABC_membrane"/>
    <property type="match status" value="2"/>
</dbReference>
<evidence type="ECO:0000313" key="13">
    <source>
        <dbReference type="EMBL" id="KAJ3251911.1"/>
    </source>
</evidence>
<feature type="transmembrane region" description="Helical" evidence="10">
    <location>
        <begin position="220"/>
        <end position="241"/>
    </location>
</feature>
<dbReference type="Gene3D" id="1.20.1560.10">
    <property type="entry name" value="ABC transporter type 1, transmembrane domain"/>
    <property type="match status" value="2"/>
</dbReference>
<evidence type="ECO:0000256" key="10">
    <source>
        <dbReference type="SAM" id="Phobius"/>
    </source>
</evidence>
<dbReference type="Gene3D" id="3.40.50.300">
    <property type="entry name" value="P-loop containing nucleotide triphosphate hydrolases"/>
    <property type="match status" value="2"/>
</dbReference>
<evidence type="ECO:0000259" key="12">
    <source>
        <dbReference type="PROSITE" id="PS50929"/>
    </source>
</evidence>
<keyword evidence="8 10" id="KW-1133">Transmembrane helix</keyword>
<evidence type="ECO:0000256" key="2">
    <source>
        <dbReference type="ARBA" id="ARBA00009726"/>
    </source>
</evidence>
<dbReference type="GO" id="GO:0016020">
    <property type="term" value="C:membrane"/>
    <property type="evidence" value="ECO:0007669"/>
    <property type="project" value="UniProtKB-SubCell"/>
</dbReference>
<evidence type="ECO:0000256" key="5">
    <source>
        <dbReference type="ARBA" id="ARBA00022737"/>
    </source>
</evidence>
<evidence type="ECO:0000259" key="11">
    <source>
        <dbReference type="PROSITE" id="PS50893"/>
    </source>
</evidence>
<comment type="similarity">
    <text evidence="2">Belongs to the ABC transporter superfamily. ABCC family. Conjugate transporter (TC 3.A.1.208) subfamily.</text>
</comment>
<dbReference type="InterPro" id="IPR027417">
    <property type="entry name" value="P-loop_NTPase"/>
</dbReference>
<evidence type="ECO:0000256" key="7">
    <source>
        <dbReference type="ARBA" id="ARBA00022840"/>
    </source>
</evidence>
<dbReference type="InterPro" id="IPR003439">
    <property type="entry name" value="ABC_transporter-like_ATP-bd"/>
</dbReference>
<organism evidence="13 14">
    <name type="scientific">Boothiomyces macroporosus</name>
    <dbReference type="NCBI Taxonomy" id="261099"/>
    <lineage>
        <taxon>Eukaryota</taxon>
        <taxon>Fungi</taxon>
        <taxon>Fungi incertae sedis</taxon>
        <taxon>Chytridiomycota</taxon>
        <taxon>Chytridiomycota incertae sedis</taxon>
        <taxon>Chytridiomycetes</taxon>
        <taxon>Rhizophydiales</taxon>
        <taxon>Terramycetaceae</taxon>
        <taxon>Boothiomyces</taxon>
    </lineage>
</organism>
<evidence type="ECO:0000256" key="6">
    <source>
        <dbReference type="ARBA" id="ARBA00022741"/>
    </source>
</evidence>
<evidence type="ECO:0000256" key="3">
    <source>
        <dbReference type="ARBA" id="ARBA00022448"/>
    </source>
</evidence>
<gene>
    <name evidence="13" type="primary">ABCC3</name>
    <name evidence="13" type="ORF">HK103_002016</name>
</gene>
<feature type="domain" description="ABC transporter" evidence="11">
    <location>
        <begin position="983"/>
        <end position="1218"/>
    </location>
</feature>
<evidence type="ECO:0000256" key="4">
    <source>
        <dbReference type="ARBA" id="ARBA00022692"/>
    </source>
</evidence>
<accession>A0AAD5Y4L5</accession>
<dbReference type="SUPFAM" id="SSF52540">
    <property type="entry name" value="P-loop containing nucleoside triphosphate hydrolases"/>
    <property type="match status" value="2"/>
</dbReference>
<dbReference type="GO" id="GO:0140359">
    <property type="term" value="F:ABC-type transporter activity"/>
    <property type="evidence" value="ECO:0007669"/>
    <property type="project" value="InterPro"/>
</dbReference>
<keyword evidence="7" id="KW-0067">ATP-binding</keyword>
<feature type="transmembrane region" description="Helical" evidence="10">
    <location>
        <begin position="818"/>
        <end position="841"/>
    </location>
</feature>
<feature type="transmembrane region" description="Helical" evidence="10">
    <location>
        <begin position="311"/>
        <end position="330"/>
    </location>
</feature>
<feature type="transmembrane region" description="Helical" evidence="10">
    <location>
        <begin position="191"/>
        <end position="208"/>
    </location>
</feature>
<feature type="domain" description="ABC transporter" evidence="11">
    <location>
        <begin position="425"/>
        <end position="648"/>
    </location>
</feature>
<keyword evidence="9 10" id="KW-0472">Membrane</keyword>
<feature type="domain" description="ABC transmembrane type-1" evidence="12">
    <location>
        <begin position="84"/>
        <end position="365"/>
    </location>
</feature>
<keyword evidence="14" id="KW-1185">Reference proteome</keyword>
<evidence type="ECO:0000256" key="1">
    <source>
        <dbReference type="ARBA" id="ARBA00004141"/>
    </source>
</evidence>
<comment type="subcellular location">
    <subcellularLocation>
        <location evidence="1">Membrane</location>
        <topology evidence="1">Multi-pass membrane protein</topology>
    </subcellularLocation>
</comment>
<dbReference type="PROSITE" id="PS50929">
    <property type="entry name" value="ABC_TM1F"/>
    <property type="match status" value="2"/>
</dbReference>
<dbReference type="AlphaFoldDB" id="A0AAD5Y4L5"/>
<dbReference type="SUPFAM" id="SSF90123">
    <property type="entry name" value="ABC transporter transmembrane region"/>
    <property type="match status" value="2"/>
</dbReference>